<protein>
    <submittedName>
        <fullName evidence="2">Uncharacterized protein</fullName>
    </submittedName>
</protein>
<proteinExistence type="predicted"/>
<sequence>MKSTKPCGMCSYRQSCGFGGSRKCDQSPFEIPGGRSILPFYVSEKVCSRSDLKGISQVDSCKVDYEALKENGGECQLWPSKKVNLTQVEPAFQQHIANLKWYTCIPQIKKMKNGKGKREKTCRCCCFPFTPNPKTFKCEYVPGAPPAPGMEEALEQQ</sequence>
<dbReference type="Proteomes" id="UP000887576">
    <property type="component" value="Unplaced"/>
</dbReference>
<evidence type="ECO:0000313" key="1">
    <source>
        <dbReference type="Proteomes" id="UP000887576"/>
    </source>
</evidence>
<organism evidence="1 2">
    <name type="scientific">Panagrolaimus sp. JU765</name>
    <dbReference type="NCBI Taxonomy" id="591449"/>
    <lineage>
        <taxon>Eukaryota</taxon>
        <taxon>Metazoa</taxon>
        <taxon>Ecdysozoa</taxon>
        <taxon>Nematoda</taxon>
        <taxon>Chromadorea</taxon>
        <taxon>Rhabditida</taxon>
        <taxon>Tylenchina</taxon>
        <taxon>Panagrolaimomorpha</taxon>
        <taxon>Panagrolaimoidea</taxon>
        <taxon>Panagrolaimidae</taxon>
        <taxon>Panagrolaimus</taxon>
    </lineage>
</organism>
<dbReference type="WBParaSite" id="JU765_v2.g10172.t1">
    <property type="protein sequence ID" value="JU765_v2.g10172.t1"/>
    <property type="gene ID" value="JU765_v2.g10172"/>
</dbReference>
<accession>A0AC34PUQ8</accession>
<evidence type="ECO:0000313" key="2">
    <source>
        <dbReference type="WBParaSite" id="JU765_v2.g10172.t1"/>
    </source>
</evidence>
<name>A0AC34PUQ8_9BILA</name>
<reference evidence="2" key="1">
    <citation type="submission" date="2022-11" db="UniProtKB">
        <authorList>
            <consortium name="WormBaseParasite"/>
        </authorList>
    </citation>
    <scope>IDENTIFICATION</scope>
</reference>